<protein>
    <submittedName>
        <fullName evidence="6">Chaperonin</fullName>
    </submittedName>
</protein>
<evidence type="ECO:0000256" key="2">
    <source>
        <dbReference type="ARBA" id="ARBA00008020"/>
    </source>
</evidence>
<dbReference type="STRING" id="1324314.BVG16_10910"/>
<dbReference type="AlphaFoldDB" id="A0A1T2XES0"/>
<proteinExistence type="inferred from homology"/>
<dbReference type="SUPFAM" id="SSF52029">
    <property type="entry name" value="GroEL apical domain-like"/>
    <property type="match status" value="1"/>
</dbReference>
<evidence type="ECO:0000313" key="7">
    <source>
        <dbReference type="Proteomes" id="UP000190188"/>
    </source>
</evidence>
<evidence type="ECO:0000256" key="1">
    <source>
        <dbReference type="ARBA" id="ARBA00006607"/>
    </source>
</evidence>
<dbReference type="Pfam" id="PF00118">
    <property type="entry name" value="Cpn60_TCP1"/>
    <property type="match status" value="1"/>
</dbReference>
<comment type="similarity">
    <text evidence="2">Belongs to the TCP-1 chaperonin family.</text>
</comment>
<dbReference type="PRINTS" id="PR00304">
    <property type="entry name" value="TCOMPLEXTCP1"/>
</dbReference>
<evidence type="ECO:0000256" key="4">
    <source>
        <dbReference type="ARBA" id="ARBA00022840"/>
    </source>
</evidence>
<dbReference type="OrthoDB" id="2379282at2"/>
<comment type="similarity">
    <text evidence="1">Belongs to the chaperonin (HSP60) family.</text>
</comment>
<dbReference type="InterPro" id="IPR002194">
    <property type="entry name" value="Chaperonin_TCP-1_CS"/>
</dbReference>
<gene>
    <name evidence="6" type="ORF">BVG16_10910</name>
</gene>
<evidence type="ECO:0000256" key="5">
    <source>
        <dbReference type="ARBA" id="ARBA00023186"/>
    </source>
</evidence>
<dbReference type="PROSITE" id="PS00751">
    <property type="entry name" value="TCP1_2"/>
    <property type="match status" value="1"/>
</dbReference>
<dbReference type="GO" id="GO:0140662">
    <property type="term" value="F:ATP-dependent protein folding chaperone"/>
    <property type="evidence" value="ECO:0007669"/>
    <property type="project" value="InterPro"/>
</dbReference>
<dbReference type="Gene3D" id="3.30.260.10">
    <property type="entry name" value="TCP-1-like chaperonin intermediate domain"/>
    <property type="match status" value="1"/>
</dbReference>
<name>A0A1T2XES0_9BACL</name>
<dbReference type="EMBL" id="MSZX01000004">
    <property type="protein sequence ID" value="OPA78384.1"/>
    <property type="molecule type" value="Genomic_DNA"/>
</dbReference>
<evidence type="ECO:0000256" key="3">
    <source>
        <dbReference type="ARBA" id="ARBA00022741"/>
    </source>
</evidence>
<dbReference type="Gene3D" id="3.50.7.10">
    <property type="entry name" value="GroEL"/>
    <property type="match status" value="1"/>
</dbReference>
<sequence>MTQGNSNLHEGDERHATLINNANAIRAICSSVEGTLGPKGLDAMLVGPQGEVIITNDGVTILEKMDVSHPAAKLLIQVARSQQREVGDGTTTATVLAGALVQEGVAQVMRGVPASKVVAGMQHGIQWTKEALQQRAVQIQGIADPLLHQVARIAGREQQDIVELVMEAADRVGTSKLLEENYSLAEAVFAHEKAQSEVWLGLMLRQQPIHRHGAVERREARILVMQDALEPEQLDEELLTTEAGFQQYMELRSRFMEQLERLSRLQVGLIVLERGIHPDAEQFCADHHMMVVQRVSREEIRRICQCTGAIPVKRAALHKHDDQLLGMLGYSELVHYDERLERVRIAGSNAVTIIVGASTAEVVGERARIAADAASAVQSAIRSGILPGGGTTELAVSYELERYRESLKGMESFGVAAVAAALRKPMSQIVLNAGFNPLEKVEQARSAQLQYATDAVGVDCDTGGMIDYTAQGIIDPAYVKIHAIHAAGEVAAAILRIHTIIKMR</sequence>
<dbReference type="InterPro" id="IPR017998">
    <property type="entry name" value="Chaperone_TCP-1"/>
</dbReference>
<dbReference type="Gene3D" id="1.10.560.10">
    <property type="entry name" value="GroEL-like equatorial domain"/>
    <property type="match status" value="1"/>
</dbReference>
<keyword evidence="4" id="KW-0067">ATP-binding</keyword>
<keyword evidence="5" id="KW-0143">Chaperone</keyword>
<comment type="caution">
    <text evidence="6">The sequence shown here is derived from an EMBL/GenBank/DDBJ whole genome shotgun (WGS) entry which is preliminary data.</text>
</comment>
<dbReference type="InterPro" id="IPR027409">
    <property type="entry name" value="GroEL-like_apical_dom_sf"/>
</dbReference>
<dbReference type="Proteomes" id="UP000190188">
    <property type="component" value="Unassembled WGS sequence"/>
</dbReference>
<reference evidence="6 7" key="1">
    <citation type="submission" date="2017-01" db="EMBL/GenBank/DDBJ databases">
        <title>Genome analysis of Paenibacillus selenitrireducens ES3-24.</title>
        <authorList>
            <person name="Xu D."/>
            <person name="Yao R."/>
            <person name="Zheng S."/>
        </authorList>
    </citation>
    <scope>NUCLEOTIDE SEQUENCE [LARGE SCALE GENOMIC DNA]</scope>
    <source>
        <strain evidence="6 7">ES3-24</strain>
    </source>
</reference>
<dbReference type="CDD" id="cd00309">
    <property type="entry name" value="chaperonin_type_I_II"/>
    <property type="match status" value="1"/>
</dbReference>
<dbReference type="PANTHER" id="PTHR11353">
    <property type="entry name" value="CHAPERONIN"/>
    <property type="match status" value="1"/>
</dbReference>
<dbReference type="GO" id="GO:0005524">
    <property type="term" value="F:ATP binding"/>
    <property type="evidence" value="ECO:0007669"/>
    <property type="project" value="UniProtKB-KW"/>
</dbReference>
<keyword evidence="7" id="KW-1185">Reference proteome</keyword>
<dbReference type="InterPro" id="IPR027413">
    <property type="entry name" value="GROEL-like_equatorial_sf"/>
</dbReference>
<dbReference type="GO" id="GO:0016887">
    <property type="term" value="F:ATP hydrolysis activity"/>
    <property type="evidence" value="ECO:0007669"/>
    <property type="project" value="InterPro"/>
</dbReference>
<accession>A0A1T2XES0</accession>
<evidence type="ECO:0000313" key="6">
    <source>
        <dbReference type="EMBL" id="OPA78384.1"/>
    </source>
</evidence>
<dbReference type="GO" id="GO:0051082">
    <property type="term" value="F:unfolded protein binding"/>
    <property type="evidence" value="ECO:0007669"/>
    <property type="project" value="InterPro"/>
</dbReference>
<dbReference type="InterPro" id="IPR002423">
    <property type="entry name" value="Cpn60/GroEL/TCP-1"/>
</dbReference>
<organism evidence="6 7">
    <name type="scientific">Paenibacillus selenitireducens</name>
    <dbReference type="NCBI Taxonomy" id="1324314"/>
    <lineage>
        <taxon>Bacteria</taxon>
        <taxon>Bacillati</taxon>
        <taxon>Bacillota</taxon>
        <taxon>Bacilli</taxon>
        <taxon>Bacillales</taxon>
        <taxon>Paenibacillaceae</taxon>
        <taxon>Paenibacillus</taxon>
    </lineage>
</organism>
<dbReference type="RefSeq" id="WP_078498643.1">
    <property type="nucleotide sequence ID" value="NZ_MSZX01000004.1"/>
</dbReference>
<dbReference type="SUPFAM" id="SSF48592">
    <property type="entry name" value="GroEL equatorial domain-like"/>
    <property type="match status" value="1"/>
</dbReference>
<dbReference type="InterPro" id="IPR027410">
    <property type="entry name" value="TCP-1-like_intermed_sf"/>
</dbReference>
<keyword evidence="3" id="KW-0547">Nucleotide-binding</keyword>